<accession>A0A0A9Y276</accession>
<dbReference type="PANTHER" id="PTHR37984">
    <property type="entry name" value="PROTEIN CBG26694"/>
    <property type="match status" value="1"/>
</dbReference>
<gene>
    <name evidence="4" type="ORF">CM83_102439</name>
</gene>
<feature type="non-terminal residue" evidence="4">
    <location>
        <position position="1"/>
    </location>
</feature>
<sequence>GHLGITKCRRLAQSSVWWPGISGDITTKVTNCHICAINRNQRKDPMIPTSLPELPWSMVGADFGEVNGKTYLVVQDYYSRYIEVSRMTTTTSSIVITEMKKIFARHGVPHCLRCDNGPQFRSEDFSRFAEQWGFRISFSSPRYPQSNGLAESAVDTAKRIIAKCEDLETGLLSYRSTPLENGYSPSELLMGRRLRTFVPTSAANLKPRLPNDAQLRSREATIRQKRKEYFDRRWGANKDKPELAVGQKVYIRDKDMPGVVVARHSAPRSYIVRTENHNQIRRNKIHLLPLPSEERSREVKDTNAKPPSPAGNLGTQDASTEGRPRRAVRPRQRLDL</sequence>
<dbReference type="Pfam" id="PF17921">
    <property type="entry name" value="Integrase_H2C2"/>
    <property type="match status" value="1"/>
</dbReference>
<feature type="compositionally biased region" description="Basic and acidic residues" evidence="2">
    <location>
        <begin position="292"/>
        <end position="303"/>
    </location>
</feature>
<dbReference type="EMBL" id="GBHO01016477">
    <property type="protein sequence ID" value="JAG27127.1"/>
    <property type="molecule type" value="Transcribed_RNA"/>
</dbReference>
<proteinExistence type="predicted"/>
<protein>
    <recommendedName>
        <fullName evidence="1">RNA-directed DNA polymerase</fullName>
        <ecNumber evidence="1">2.7.7.49</ecNumber>
    </recommendedName>
</protein>
<dbReference type="PROSITE" id="PS50994">
    <property type="entry name" value="INTEGRASE"/>
    <property type="match status" value="1"/>
</dbReference>
<evidence type="ECO:0000256" key="1">
    <source>
        <dbReference type="ARBA" id="ARBA00012493"/>
    </source>
</evidence>
<dbReference type="FunFam" id="3.30.420.10:FF:000063">
    <property type="entry name" value="Retrovirus-related Pol polyprotein from transposon 297-like Protein"/>
    <property type="match status" value="1"/>
</dbReference>
<feature type="compositionally biased region" description="Basic residues" evidence="2">
    <location>
        <begin position="325"/>
        <end position="336"/>
    </location>
</feature>
<organism evidence="4">
    <name type="scientific">Lygus hesperus</name>
    <name type="common">Western plant bug</name>
    <dbReference type="NCBI Taxonomy" id="30085"/>
    <lineage>
        <taxon>Eukaryota</taxon>
        <taxon>Metazoa</taxon>
        <taxon>Ecdysozoa</taxon>
        <taxon>Arthropoda</taxon>
        <taxon>Hexapoda</taxon>
        <taxon>Insecta</taxon>
        <taxon>Pterygota</taxon>
        <taxon>Neoptera</taxon>
        <taxon>Paraneoptera</taxon>
        <taxon>Hemiptera</taxon>
        <taxon>Heteroptera</taxon>
        <taxon>Panheteroptera</taxon>
        <taxon>Cimicomorpha</taxon>
        <taxon>Miridae</taxon>
        <taxon>Mirini</taxon>
        <taxon>Lygus</taxon>
    </lineage>
</organism>
<dbReference type="Pfam" id="PF00665">
    <property type="entry name" value="rve"/>
    <property type="match status" value="1"/>
</dbReference>
<dbReference type="InterPro" id="IPR001584">
    <property type="entry name" value="Integrase_cat-core"/>
</dbReference>
<evidence type="ECO:0000259" key="3">
    <source>
        <dbReference type="PROSITE" id="PS50994"/>
    </source>
</evidence>
<dbReference type="InterPro" id="IPR050951">
    <property type="entry name" value="Retrovirus_Pol_polyprotein"/>
</dbReference>
<dbReference type="InterPro" id="IPR041588">
    <property type="entry name" value="Integrase_H2C2"/>
</dbReference>
<dbReference type="InterPro" id="IPR036397">
    <property type="entry name" value="RNaseH_sf"/>
</dbReference>
<reference evidence="4" key="1">
    <citation type="journal article" date="2014" name="PLoS ONE">
        <title>Transcriptome-Based Identification of ABC Transporters in the Western Tarnished Plant Bug Lygus hesperus.</title>
        <authorList>
            <person name="Hull J.J."/>
            <person name="Chaney K."/>
            <person name="Geib S.M."/>
            <person name="Fabrick J.A."/>
            <person name="Brent C.S."/>
            <person name="Walsh D."/>
            <person name="Lavine L.C."/>
        </authorList>
    </citation>
    <scope>NUCLEOTIDE SEQUENCE</scope>
</reference>
<feature type="domain" description="Integrase catalytic" evidence="3">
    <location>
        <begin position="51"/>
        <end position="215"/>
    </location>
</feature>
<dbReference type="Gene3D" id="1.10.340.70">
    <property type="match status" value="1"/>
</dbReference>
<dbReference type="SUPFAM" id="SSF53098">
    <property type="entry name" value="Ribonuclease H-like"/>
    <property type="match status" value="1"/>
</dbReference>
<evidence type="ECO:0000256" key="2">
    <source>
        <dbReference type="SAM" id="MobiDB-lite"/>
    </source>
</evidence>
<dbReference type="AlphaFoldDB" id="A0A0A9Y276"/>
<dbReference type="PANTHER" id="PTHR37984:SF9">
    <property type="entry name" value="INTEGRASE CATALYTIC DOMAIN-CONTAINING PROTEIN"/>
    <property type="match status" value="1"/>
</dbReference>
<evidence type="ECO:0000313" key="4">
    <source>
        <dbReference type="EMBL" id="JAG27127.1"/>
    </source>
</evidence>
<dbReference type="GO" id="GO:0015074">
    <property type="term" value="P:DNA integration"/>
    <property type="evidence" value="ECO:0007669"/>
    <property type="project" value="InterPro"/>
</dbReference>
<dbReference type="EC" id="2.7.7.49" evidence="1"/>
<dbReference type="GO" id="GO:0003676">
    <property type="term" value="F:nucleic acid binding"/>
    <property type="evidence" value="ECO:0007669"/>
    <property type="project" value="InterPro"/>
</dbReference>
<reference evidence="4" key="2">
    <citation type="submission" date="2014-07" db="EMBL/GenBank/DDBJ databases">
        <authorList>
            <person name="Hull J."/>
        </authorList>
    </citation>
    <scope>NUCLEOTIDE SEQUENCE</scope>
</reference>
<dbReference type="Gene3D" id="3.30.420.10">
    <property type="entry name" value="Ribonuclease H-like superfamily/Ribonuclease H"/>
    <property type="match status" value="1"/>
</dbReference>
<name>A0A0A9Y276_LYGHE</name>
<dbReference type="GO" id="GO:0003964">
    <property type="term" value="F:RNA-directed DNA polymerase activity"/>
    <property type="evidence" value="ECO:0007669"/>
    <property type="project" value="UniProtKB-EC"/>
</dbReference>
<dbReference type="InterPro" id="IPR012337">
    <property type="entry name" value="RNaseH-like_sf"/>
</dbReference>
<feature type="region of interest" description="Disordered" evidence="2">
    <location>
        <begin position="290"/>
        <end position="336"/>
    </location>
</feature>